<organism evidence="1 2">
    <name type="scientific">Ectopseudomonas mendocina S5.2</name>
    <dbReference type="NCBI Taxonomy" id="1225174"/>
    <lineage>
        <taxon>Bacteria</taxon>
        <taxon>Pseudomonadati</taxon>
        <taxon>Pseudomonadota</taxon>
        <taxon>Gammaproteobacteria</taxon>
        <taxon>Pseudomonadales</taxon>
        <taxon>Pseudomonadaceae</taxon>
        <taxon>Ectopseudomonas</taxon>
    </lineage>
</organism>
<keyword evidence="2" id="KW-1185">Reference proteome</keyword>
<dbReference type="EMBL" id="CP013125">
    <property type="protein sequence ID" value="ALN21799.1"/>
    <property type="molecule type" value="Genomic_DNA"/>
</dbReference>
<dbReference type="Proteomes" id="UP000028530">
    <property type="component" value="Plasmid pPME5"/>
</dbReference>
<gene>
    <name evidence="1" type="ORF">DW68_024280</name>
</gene>
<protein>
    <submittedName>
        <fullName evidence="1">Uncharacterized protein</fullName>
    </submittedName>
</protein>
<evidence type="ECO:0000313" key="2">
    <source>
        <dbReference type="Proteomes" id="UP000028530"/>
    </source>
</evidence>
<accession>A0ABN4J4X5</accession>
<dbReference type="GeneID" id="57609008"/>
<dbReference type="RefSeq" id="WP_017362367.1">
    <property type="nucleotide sequence ID" value="NZ_CP013125.1"/>
</dbReference>
<sequence>MTDSNPNPVLPKDVAAYLAQASAEIAREQGFAPAGEADVSGWMLENMPAIVDRARKLQESLLLKIHTGNTMTILEKVIGSRVWAQVQHGKITQKANRVINAALLA</sequence>
<evidence type="ECO:0000313" key="1">
    <source>
        <dbReference type="EMBL" id="ALN21799.1"/>
    </source>
</evidence>
<geneLocation type="plasmid" evidence="2"/>
<reference evidence="1 2" key="1">
    <citation type="submission" date="2015-11" db="EMBL/GenBank/DDBJ databases">
        <authorList>
            <person name="Chong T.M."/>
            <person name="Chan K.G."/>
            <person name="Dessaux Y."/>
        </authorList>
    </citation>
    <scope>NUCLEOTIDE SEQUENCE [LARGE SCALE GENOMIC DNA]</scope>
    <source>
        <strain evidence="1 2">S5.2</strain>
        <plasmid evidence="2">Plasmid</plasmid>
    </source>
</reference>
<name>A0ABN4J4X5_ECTME</name>
<proteinExistence type="predicted"/>
<keyword evidence="1" id="KW-0614">Plasmid</keyword>